<evidence type="ECO:0000313" key="2">
    <source>
        <dbReference type="EMBL" id="MPM49040.1"/>
    </source>
</evidence>
<feature type="transmembrane region" description="Helical" evidence="1">
    <location>
        <begin position="61"/>
        <end position="86"/>
    </location>
</feature>
<keyword evidence="1" id="KW-0812">Transmembrane</keyword>
<evidence type="ECO:0000256" key="1">
    <source>
        <dbReference type="SAM" id="Phobius"/>
    </source>
</evidence>
<gene>
    <name evidence="2" type="ORF">SDC9_95768</name>
</gene>
<dbReference type="AlphaFoldDB" id="A0A645A791"/>
<keyword evidence="1" id="KW-0472">Membrane</keyword>
<proteinExistence type="predicted"/>
<feature type="transmembrane region" description="Helical" evidence="1">
    <location>
        <begin position="20"/>
        <end position="41"/>
    </location>
</feature>
<keyword evidence="1" id="KW-1133">Transmembrane helix</keyword>
<accession>A0A645A791</accession>
<organism evidence="2">
    <name type="scientific">bioreactor metagenome</name>
    <dbReference type="NCBI Taxonomy" id="1076179"/>
    <lineage>
        <taxon>unclassified sequences</taxon>
        <taxon>metagenomes</taxon>
        <taxon>ecological metagenomes</taxon>
    </lineage>
</organism>
<dbReference type="EMBL" id="VSSQ01012357">
    <property type="protein sequence ID" value="MPM49040.1"/>
    <property type="molecule type" value="Genomic_DNA"/>
</dbReference>
<sequence length="142" mass="16017">MENSSKKSQLTPEQKHEQQFWLEIILPVALVLLLFIALIVLAITMTGENAGILSQWADVSIILLVLPILLFVLFSIALVILLNWVLGKWNKSLPPLLYLARTKVDEIASKLRTPIEMPAKPVIKIESIFAGIKQFFTTLINR</sequence>
<protein>
    <submittedName>
        <fullName evidence="2">Uncharacterized protein</fullName>
    </submittedName>
</protein>
<name>A0A645A791_9ZZZZ</name>
<comment type="caution">
    <text evidence="2">The sequence shown here is derived from an EMBL/GenBank/DDBJ whole genome shotgun (WGS) entry which is preliminary data.</text>
</comment>
<reference evidence="2" key="1">
    <citation type="submission" date="2019-08" db="EMBL/GenBank/DDBJ databases">
        <authorList>
            <person name="Kucharzyk K."/>
            <person name="Murdoch R.W."/>
            <person name="Higgins S."/>
            <person name="Loffler F."/>
        </authorList>
    </citation>
    <scope>NUCLEOTIDE SEQUENCE</scope>
</reference>